<evidence type="ECO:0000256" key="8">
    <source>
        <dbReference type="ARBA" id="ARBA00023134"/>
    </source>
</evidence>
<feature type="region of interest" description="Disordered" evidence="12">
    <location>
        <begin position="884"/>
        <end position="914"/>
    </location>
</feature>
<feature type="domain" description="GED" evidence="13">
    <location>
        <begin position="713"/>
        <end position="804"/>
    </location>
</feature>
<feature type="region of interest" description="Disordered" evidence="12">
    <location>
        <begin position="1827"/>
        <end position="1873"/>
    </location>
</feature>
<comment type="subcellular location">
    <subcellularLocation>
        <location evidence="1">Mitochondrion outer membrane</location>
        <topology evidence="1">Peripheral membrane protein</topology>
    </subcellularLocation>
</comment>
<dbReference type="InterPro" id="IPR036047">
    <property type="entry name" value="F-box-like_dom_sf"/>
</dbReference>
<dbReference type="OrthoDB" id="5061070at2759"/>
<feature type="compositionally biased region" description="Polar residues" evidence="12">
    <location>
        <begin position="2016"/>
        <end position="2031"/>
    </location>
</feature>
<evidence type="ECO:0000256" key="9">
    <source>
        <dbReference type="ARBA" id="ARBA00023136"/>
    </source>
</evidence>
<dbReference type="CDD" id="cd08771">
    <property type="entry name" value="DLP_1"/>
    <property type="match status" value="1"/>
</dbReference>
<dbReference type="Pfam" id="PF02212">
    <property type="entry name" value="GED"/>
    <property type="match status" value="1"/>
</dbReference>
<feature type="compositionally biased region" description="Basic and acidic residues" evidence="12">
    <location>
        <begin position="2043"/>
        <end position="2052"/>
    </location>
</feature>
<feature type="region of interest" description="Disordered" evidence="12">
    <location>
        <begin position="1906"/>
        <end position="2058"/>
    </location>
</feature>
<dbReference type="RefSeq" id="XP_030999105.1">
    <property type="nucleotide sequence ID" value="XM_031137293.1"/>
</dbReference>
<dbReference type="GO" id="GO:0005874">
    <property type="term" value="C:microtubule"/>
    <property type="evidence" value="ECO:0007669"/>
    <property type="project" value="TreeGrafter"/>
</dbReference>
<dbReference type="Gene3D" id="3.40.50.300">
    <property type="entry name" value="P-loop containing nucleotide triphosphate hydrolases"/>
    <property type="match status" value="1"/>
</dbReference>
<dbReference type="InterPro" id="IPR030381">
    <property type="entry name" value="G_DYNAMIN_dom"/>
</dbReference>
<dbReference type="InterPro" id="IPR003130">
    <property type="entry name" value="GED"/>
</dbReference>
<dbReference type="Pfam" id="PF01031">
    <property type="entry name" value="Dynamin_M"/>
    <property type="match status" value="1"/>
</dbReference>
<feature type="domain" description="Dynamin-type G" evidence="14">
    <location>
        <begin position="27"/>
        <end position="315"/>
    </location>
</feature>
<dbReference type="InterPro" id="IPR057214">
    <property type="entry name" value="DUF7892"/>
</dbReference>
<dbReference type="GO" id="GO:0005777">
    <property type="term" value="C:peroxisome"/>
    <property type="evidence" value="ECO:0007669"/>
    <property type="project" value="UniProtKB-ARBA"/>
</dbReference>
<feature type="region of interest" description="Disordered" evidence="12">
    <location>
        <begin position="1513"/>
        <end position="1587"/>
    </location>
</feature>
<feature type="compositionally biased region" description="Basic and acidic residues" evidence="12">
    <location>
        <begin position="1949"/>
        <end position="1982"/>
    </location>
</feature>
<proteinExistence type="inferred from homology"/>
<evidence type="ECO:0000256" key="7">
    <source>
        <dbReference type="ARBA" id="ARBA00023128"/>
    </source>
</evidence>
<dbReference type="STRING" id="1093900.A0A507BF63"/>
<feature type="compositionally biased region" description="Polar residues" evidence="12">
    <location>
        <begin position="2338"/>
        <end position="2356"/>
    </location>
</feature>
<dbReference type="InterPro" id="IPR019762">
    <property type="entry name" value="Dynamin_GTPase_CS"/>
</dbReference>
<dbReference type="PRINTS" id="PR00195">
    <property type="entry name" value="DYNAMIN"/>
</dbReference>
<dbReference type="SMART" id="SM00355">
    <property type="entry name" value="ZnF_C2H2"/>
    <property type="match status" value="3"/>
</dbReference>
<dbReference type="SUPFAM" id="SSF52540">
    <property type="entry name" value="P-loop containing nucleoside triphosphate hydrolases"/>
    <property type="match status" value="1"/>
</dbReference>
<dbReference type="GO" id="GO:0005525">
    <property type="term" value="F:GTP binding"/>
    <property type="evidence" value="ECO:0007669"/>
    <property type="project" value="UniProtKB-KW"/>
</dbReference>
<feature type="compositionally biased region" description="Polar residues" evidence="12">
    <location>
        <begin position="1840"/>
        <end position="1859"/>
    </location>
</feature>
<feature type="compositionally biased region" description="Polar residues" evidence="12">
    <location>
        <begin position="1518"/>
        <end position="1528"/>
    </location>
</feature>
<keyword evidence="8 11" id="KW-0342">GTP-binding</keyword>
<protein>
    <recommendedName>
        <fullName evidence="2">dynamin GTPase</fullName>
        <ecNumber evidence="2">3.6.5.5</ecNumber>
    </recommendedName>
</protein>
<dbReference type="PANTHER" id="PTHR11566">
    <property type="entry name" value="DYNAMIN"/>
    <property type="match status" value="1"/>
</dbReference>
<evidence type="ECO:0000256" key="5">
    <source>
        <dbReference type="ARBA" id="ARBA00022787"/>
    </source>
</evidence>
<dbReference type="CDD" id="cd09917">
    <property type="entry name" value="F-box_SF"/>
    <property type="match status" value="1"/>
</dbReference>
<comment type="similarity">
    <text evidence="11">Belongs to the TRAFAC class dynamin-like GTPase superfamily. Dynamin/Fzo/YdjA family.</text>
</comment>
<evidence type="ECO:0000313" key="16">
    <source>
        <dbReference type="Proteomes" id="UP000319257"/>
    </source>
</evidence>
<dbReference type="Pfam" id="PF25422">
    <property type="entry name" value="DUF7892"/>
    <property type="match status" value="1"/>
</dbReference>
<feature type="region of interest" description="Disordered" evidence="12">
    <location>
        <begin position="548"/>
        <end position="595"/>
    </location>
</feature>
<dbReference type="SMART" id="SM00256">
    <property type="entry name" value="FBOX"/>
    <property type="match status" value="1"/>
</dbReference>
<dbReference type="Gene3D" id="1.20.120.1240">
    <property type="entry name" value="Dynamin, middle domain"/>
    <property type="match status" value="2"/>
</dbReference>
<feature type="compositionally biased region" description="Pro residues" evidence="12">
    <location>
        <begin position="1531"/>
        <end position="1541"/>
    </location>
</feature>
<keyword evidence="5" id="KW-1000">Mitochondrion outer membrane</keyword>
<dbReference type="PANTHER" id="PTHR11566:SF235">
    <property type="entry name" value="DYNAMIN-RELATED PROTEIN DNM1"/>
    <property type="match status" value="1"/>
</dbReference>
<dbReference type="InterPro" id="IPR013087">
    <property type="entry name" value="Znf_C2H2_type"/>
</dbReference>
<feature type="region of interest" description="Disordered" evidence="12">
    <location>
        <begin position="1189"/>
        <end position="1235"/>
    </location>
</feature>
<feature type="compositionally biased region" description="Basic residues" evidence="12">
    <location>
        <begin position="1936"/>
        <end position="1948"/>
    </location>
</feature>
<dbReference type="InterPro" id="IPR020850">
    <property type="entry name" value="GED_dom"/>
</dbReference>
<sequence>MAALGDDLLATVNKLQDLVFNTIGNDSLDLPQIVVVGSQSAGKSSVLENIVGRDFLPRGSGIVTRRPLILQLINVDEDENDMEPVPIGGYQNPGAARRSEWAEFHHISNRRFTDFGDVKREIENETSRIAGNNKGINRQPINLKIYSPYVLNLTLVDLPGLTKVPIGDQPTDIEKQTRNLISEYIAKPNSIILAVSPANVDIVNSEALKLARHVDPLGRRTIGVLTKVDLMDHGTNALDILSGRVYPLKLGWIGVVNRSQQDIQGNKPMDEALKSEAEFFRHHPAYRNIAIRCGTQYLAKTLNTTLMAHIRDRLPDIKARLNTLMGQTQQELASYGDMHFSGKEHRGSLILQLMTRFATSFISSIDGTSTEISTKELCGGARIYYIFNSVFGMSLESIDPTSNLSALDIRTAIRNSTGPRPSLFVPEMAFDLLVKPQIKLLEIPSQRCVELVYEELIKICHTCGSTELSRFPRLQAKLIEVVSDLLRERLGPASTYVESLISIQRAYINTNHPNFLGAAAAMSHVVNEKQERERKKFIMEERERRERRRLKELGANGTETPEEEDETTAAEKAANAAMRKPTKGARSSSTVRENGTSSIATALNGNRSASPAGLGPHSVNSAKDSFLNYFFGKDGAPAAMPPHNANIGRHVSQTSEPSFSQSIRRPEEKALRSPVQTIREMDDYPIRGSGDTFAAQFGATGEPALTDREAMETELIRALISSYFNIVRESIADQVPKAVMHLLVNHCKDVVQNRLVSELYKESLFEELLYEDDGVKKEREKCEKLLETYREAAKIIGEVGASSQGRDAISQAEDAAVVTDKLGDDHDSIYSSADSEPAYQRPESTHSTSDISMLADTDDEDGYEALQAGVPAGANASTIDASLSTNGGLLGKRKSPDESVEGSENTAGSRTDHNKKVKIHHNVADEVETSDKSQLPAEIWHHIFTFCPPRSLGRLLLVNKLFHSYLDPSSPPHANSSTSAPSGTLSPLGANAIWQASRRLFWPNMPAPLLGKTELEMWRLACSPCCLHCGKHSARNNDGSGNDQLPGPGANGVSIIWPFATRACGECLRSKSMKELDILLSSSIPSDLLSGLPVVFVTESMDAFSARALENDRISVNTKVTKRFWADDVESLKQEFLEVRALGAAAAEEWLKGLEGRGSQQRNDCLRWEKFAESPSMSQMQTMLHPGYISQRFPSLPPSTKKPSKGHLAGNEAQPEVASSNQPHPLPPPPHRPERTIGEVAELKAARKAEIERRAALLNPPIKPSVLVHIPSFQAAIQLITPLDDNAWEVLRPRLLAQRADAELREQKQAAQSRTNESAEQQRGREEILKEKEILDKDWEVVQEPLRRRIALLADEVIRDAWGGGEKVTKENSPKFAVDVLLYVRRNFYAEVAKEAAAARAAGNEPATDPIQGPFTQKLTLENMKWIFDTKIRPRTESYRKELFLCNGCENNPKFYGFEGVLQHYAAKHTTALSSGNIVVHWRAEWPEHSPFSTDPQNSNRKQYLQQQPPAFAAPHLGSQQPYTQTAYQPGIPPAGPPAQPFPGGSVQFSAPPYTDSYAPQPYHPQGSYQLPATGYTPSPFPSQEAPYPYQPPYQHAAPDASHPYAPASSNGMPVVHPQASQYSYDPYQTHPQIDPRVSQGGHYADQYRFRLDAMARDARELWTTTSQIKDMSGSVRVHIVIHHLSKRFRSKFNEAPPLAMFIDGLSNNKDMRPVRNVNELKCKVCHLGLGNSYATEQDKRSFSLPQLVNHFQAKHVDVLTDAPAYSPVLDWTVDMVLLPDAQALQRVIRSTGTDSQKSYLVSEALSHLLGYPQTAAAWPTLQEAGDTQMPSVDNHDRYYTSTSHPPTMDYSSQDQSLQPGIGYEPAASQSHVPSYPYAQAQATDFGSIMEPAPALQHQGSVQPLGQAVNMGKHGDSGRTSTQSRNPNTQHGRQGGSKKSKKNRKKQRNGSEEAELARRKEIEEQEEKKAEEEERRQEEEIRAMWAADRAQAARAQPPAAAPPPPKVPEDVPIYTPTFTSNTTSRSKTPSVVASKPRSPQVRPEPRPARRQEYIPAQDESDLLGALQMHLDEEPPRQVREIQHHRPSNVIYIDDIEELPGPHERRQSPEMPIRYVDEHPAAPRGRSPSPVYIRYARQPPLESYEERSPGPPLEPFYRIREPAPVQEGLHYERRAPPQEYYRVYADEVRPRPVEYEAYELVQVRHPDGDYVVRRLVRTIVPEPEPEFDRVPARYYARYEDEVEAPRPLVRREMSAYPPHHRYEQQVVYAREPGGGGGGGGPHQPPVVYETRPPAAPPRADQISRADPEYYEEYDPHFPAAQQTQTQTHAAGSVVRRQVRQTNELSPTTALQRSSDSTPPRVDRHKYSKMAQYPSEFLNLGQSPADPSQVEFGDLSFFTDSHVTTGMSANEAFLKPWPFAFDTTFFNSQLAQQRPGLGVVSPNANAWMAVSGTGGPIFGDAPVMSLGTPAGEPVEPSTISATPATALRTTPGSHDAPRNEGFHLARRAVGYPTYRCACGATFARLDALNRHRNRTPKFECPECKNHDGAKAFKRRDHLMQHLRTYHRLDNKGMARHIIRQRRH</sequence>
<evidence type="ECO:0000256" key="1">
    <source>
        <dbReference type="ARBA" id="ARBA00004450"/>
    </source>
</evidence>
<evidence type="ECO:0000256" key="12">
    <source>
        <dbReference type="SAM" id="MobiDB-lite"/>
    </source>
</evidence>
<keyword evidence="4 11" id="KW-0547">Nucleotide-binding</keyword>
<evidence type="ECO:0000259" key="13">
    <source>
        <dbReference type="PROSITE" id="PS51388"/>
    </source>
</evidence>
<feature type="compositionally biased region" description="Low complexity" evidence="12">
    <location>
        <begin position="1986"/>
        <end position="1998"/>
    </location>
</feature>
<keyword evidence="3" id="KW-0597">Phosphoprotein</keyword>
<dbReference type="GO" id="GO:0000266">
    <property type="term" value="P:mitochondrial fission"/>
    <property type="evidence" value="ECO:0007669"/>
    <property type="project" value="UniProtKB-ARBA"/>
</dbReference>
<dbReference type="InterPro" id="IPR000375">
    <property type="entry name" value="Dynamin_stalk"/>
</dbReference>
<evidence type="ECO:0000256" key="10">
    <source>
        <dbReference type="ARBA" id="ARBA00048040"/>
    </source>
</evidence>
<keyword evidence="6" id="KW-0378">Hydrolase</keyword>
<comment type="caution">
    <text evidence="15">The sequence shown here is derived from an EMBL/GenBank/DDBJ whole genome shotgun (WGS) entry which is preliminary data.</text>
</comment>
<organism evidence="15 16">
    <name type="scientific">Thyridium curvatum</name>
    <dbReference type="NCBI Taxonomy" id="1093900"/>
    <lineage>
        <taxon>Eukaryota</taxon>
        <taxon>Fungi</taxon>
        <taxon>Dikarya</taxon>
        <taxon>Ascomycota</taxon>
        <taxon>Pezizomycotina</taxon>
        <taxon>Sordariomycetes</taxon>
        <taxon>Sordariomycetidae</taxon>
        <taxon>Thyridiales</taxon>
        <taxon>Thyridiaceae</taxon>
        <taxon>Thyridium</taxon>
    </lineage>
</organism>
<evidence type="ECO:0000256" key="6">
    <source>
        <dbReference type="ARBA" id="ARBA00022801"/>
    </source>
</evidence>
<gene>
    <name evidence="15" type="ORF">E0L32_003037</name>
</gene>
<dbReference type="GO" id="GO:0030001">
    <property type="term" value="P:metal ion transport"/>
    <property type="evidence" value="ECO:0007669"/>
    <property type="project" value="UniProtKB-ARBA"/>
</dbReference>
<dbReference type="EC" id="3.6.5.5" evidence="2"/>
<dbReference type="PROSITE" id="PS51718">
    <property type="entry name" value="G_DYNAMIN_2"/>
    <property type="match status" value="1"/>
</dbReference>
<feature type="compositionally biased region" description="Polar residues" evidence="12">
    <location>
        <begin position="585"/>
        <end position="595"/>
    </location>
</feature>
<dbReference type="GO" id="GO:0003924">
    <property type="term" value="F:GTPase activity"/>
    <property type="evidence" value="ECO:0007669"/>
    <property type="project" value="InterPro"/>
</dbReference>
<dbReference type="Pfam" id="PF00350">
    <property type="entry name" value="Dynamin_N"/>
    <property type="match status" value="1"/>
</dbReference>
<dbReference type="InterPro" id="IPR027417">
    <property type="entry name" value="P-loop_NTPase"/>
</dbReference>
<dbReference type="Gene3D" id="3.30.160.60">
    <property type="entry name" value="Classic Zinc Finger"/>
    <property type="match status" value="1"/>
</dbReference>
<dbReference type="SMART" id="SM00053">
    <property type="entry name" value="DYNc"/>
    <property type="match status" value="1"/>
</dbReference>
<comment type="catalytic activity">
    <reaction evidence="10">
        <text>GTP + H2O = GDP + phosphate + H(+)</text>
        <dbReference type="Rhea" id="RHEA:19669"/>
        <dbReference type="ChEBI" id="CHEBI:15377"/>
        <dbReference type="ChEBI" id="CHEBI:15378"/>
        <dbReference type="ChEBI" id="CHEBI:37565"/>
        <dbReference type="ChEBI" id="CHEBI:43474"/>
        <dbReference type="ChEBI" id="CHEBI:58189"/>
        <dbReference type="EC" id="3.6.5.5"/>
    </reaction>
</comment>
<dbReference type="FunFam" id="3.40.50.300:FF:000383">
    <property type="entry name" value="Dynamin-like gtpase dnm1"/>
    <property type="match status" value="1"/>
</dbReference>
<dbReference type="InterPro" id="IPR022812">
    <property type="entry name" value="Dynamin"/>
</dbReference>
<dbReference type="GO" id="GO:0008017">
    <property type="term" value="F:microtubule binding"/>
    <property type="evidence" value="ECO:0007669"/>
    <property type="project" value="TreeGrafter"/>
</dbReference>
<dbReference type="EMBL" id="SKBQ01000013">
    <property type="protein sequence ID" value="TPX17394.1"/>
    <property type="molecule type" value="Genomic_DNA"/>
</dbReference>
<dbReference type="InterPro" id="IPR045063">
    <property type="entry name" value="Dynamin_N"/>
</dbReference>
<dbReference type="SUPFAM" id="SSF81383">
    <property type="entry name" value="F-box domain"/>
    <property type="match status" value="1"/>
</dbReference>
<dbReference type="FunFam" id="1.20.120.1240:FF:000002">
    <property type="entry name" value="Dynamin-1-like protein isoform 1"/>
    <property type="match status" value="1"/>
</dbReference>
<evidence type="ECO:0000256" key="3">
    <source>
        <dbReference type="ARBA" id="ARBA00022553"/>
    </source>
</evidence>
<feature type="region of interest" description="Disordered" evidence="12">
    <location>
        <begin position="826"/>
        <end position="854"/>
    </location>
</feature>
<evidence type="ECO:0000259" key="14">
    <source>
        <dbReference type="PROSITE" id="PS51718"/>
    </source>
</evidence>
<evidence type="ECO:0000256" key="2">
    <source>
        <dbReference type="ARBA" id="ARBA00011980"/>
    </source>
</evidence>
<dbReference type="PROSITE" id="PS00410">
    <property type="entry name" value="G_DYNAMIN_1"/>
    <property type="match status" value="1"/>
</dbReference>
<dbReference type="PROSITE" id="PS51388">
    <property type="entry name" value="GED"/>
    <property type="match status" value="1"/>
</dbReference>
<reference evidence="15 16" key="1">
    <citation type="submission" date="2019-06" db="EMBL/GenBank/DDBJ databases">
        <title>Draft genome sequence of the filamentous fungus Phialemoniopsis curvata isolated from diesel fuel.</title>
        <authorList>
            <person name="Varaljay V.A."/>
            <person name="Lyon W.J."/>
            <person name="Crouch A.L."/>
            <person name="Drake C.E."/>
            <person name="Hollomon J.M."/>
            <person name="Nadeau L.J."/>
            <person name="Nunn H.S."/>
            <person name="Stevenson B.S."/>
            <person name="Bojanowski C.L."/>
            <person name="Crookes-Goodson W.J."/>
        </authorList>
    </citation>
    <scope>NUCLEOTIDE SEQUENCE [LARGE SCALE GENOMIC DNA]</scope>
    <source>
        <strain evidence="15 16">D216</strain>
    </source>
</reference>
<accession>A0A507BF63</accession>
<feature type="region of interest" description="Disordered" evidence="12">
    <location>
        <begin position="1306"/>
        <end position="1325"/>
    </location>
</feature>
<dbReference type="Proteomes" id="UP000319257">
    <property type="component" value="Unassembled WGS sequence"/>
</dbReference>
<dbReference type="SMART" id="SM00302">
    <property type="entry name" value="GED"/>
    <property type="match status" value="1"/>
</dbReference>
<keyword evidence="7" id="KW-0496">Mitochondrion</keyword>
<feature type="compositionally biased region" description="Polar residues" evidence="12">
    <location>
        <begin position="1309"/>
        <end position="1319"/>
    </location>
</feature>
<feature type="compositionally biased region" description="Polar residues" evidence="12">
    <location>
        <begin position="1918"/>
        <end position="1931"/>
    </location>
</feature>
<dbReference type="InterPro" id="IPR001401">
    <property type="entry name" value="Dynamin_GTPase"/>
</dbReference>
<dbReference type="GO" id="GO:0005741">
    <property type="term" value="C:mitochondrial outer membrane"/>
    <property type="evidence" value="ECO:0007669"/>
    <property type="project" value="UniProtKB-SubCell"/>
</dbReference>
<dbReference type="FunFam" id="1.20.120.1240:FF:000022">
    <property type="entry name" value="Dynamin-like GTPase Dnm1"/>
    <property type="match status" value="1"/>
</dbReference>
<dbReference type="GO" id="GO:0016559">
    <property type="term" value="P:peroxisome fission"/>
    <property type="evidence" value="ECO:0007669"/>
    <property type="project" value="TreeGrafter"/>
</dbReference>
<keyword evidence="9" id="KW-0472">Membrane</keyword>
<evidence type="ECO:0000256" key="11">
    <source>
        <dbReference type="RuleBase" id="RU003932"/>
    </source>
</evidence>
<dbReference type="GeneID" id="41970484"/>
<name>A0A507BF63_9PEZI</name>
<dbReference type="GO" id="GO:0005829">
    <property type="term" value="C:cytosol"/>
    <property type="evidence" value="ECO:0007669"/>
    <property type="project" value="UniProtKB-ARBA"/>
</dbReference>
<dbReference type="InParanoid" id="A0A507BF63"/>
<keyword evidence="16" id="KW-1185">Reference proteome</keyword>
<evidence type="ECO:0000256" key="4">
    <source>
        <dbReference type="ARBA" id="ARBA00022741"/>
    </source>
</evidence>
<feature type="region of interest" description="Disordered" evidence="12">
    <location>
        <begin position="2337"/>
        <end position="2361"/>
    </location>
</feature>
<evidence type="ECO:0000313" key="15">
    <source>
        <dbReference type="EMBL" id="TPX17394.1"/>
    </source>
</evidence>
<dbReference type="GO" id="GO:0006897">
    <property type="term" value="P:endocytosis"/>
    <property type="evidence" value="ECO:0007669"/>
    <property type="project" value="TreeGrafter"/>
</dbReference>
<dbReference type="InterPro" id="IPR001810">
    <property type="entry name" value="F-box_dom"/>
</dbReference>
<dbReference type="Pfam" id="PF00646">
    <property type="entry name" value="F-box"/>
    <property type="match status" value="1"/>
</dbReference>
<dbReference type="GO" id="GO:0042802">
    <property type="term" value="F:identical protein binding"/>
    <property type="evidence" value="ECO:0007669"/>
    <property type="project" value="UniProtKB-ARBA"/>
</dbReference>
<dbReference type="GO" id="GO:0048312">
    <property type="term" value="P:intracellular distribution of mitochondria"/>
    <property type="evidence" value="ECO:0007669"/>
    <property type="project" value="TreeGrafter"/>
</dbReference>